<reference evidence="2" key="1">
    <citation type="journal article" date="2020" name="Mol. Plant Microbe Interact.">
        <title>Genome Sequence of the Biocontrol Agent Coniothyrium minitans strain Conio (IMI 134523).</title>
        <authorList>
            <person name="Patel D."/>
            <person name="Shittu T.A."/>
            <person name="Baroncelli R."/>
            <person name="Muthumeenakshi S."/>
            <person name="Osborne T.H."/>
            <person name="Janganan T.K."/>
            <person name="Sreenivasaprasad S."/>
        </authorList>
    </citation>
    <scope>NUCLEOTIDE SEQUENCE</scope>
    <source>
        <strain evidence="2">Conio</strain>
    </source>
</reference>
<evidence type="ECO:0000256" key="1">
    <source>
        <dbReference type="SAM" id="MobiDB-lite"/>
    </source>
</evidence>
<gene>
    <name evidence="2" type="ORF">PMIN01_00132</name>
</gene>
<dbReference type="EMBL" id="WJXW01000001">
    <property type="protein sequence ID" value="KAF9740593.1"/>
    <property type="molecule type" value="Genomic_DNA"/>
</dbReference>
<sequence>MNAFDIAFSSQTSSIGTDGLGACSVMLIVSPYAAILGHIAPRPDNADINDPHAGDNHIQSFMDRFTQYYLQCQSFFPQGPYSWVVCAVFGDSVALPDQQSIMETKLRAVGLSADTSRTYRVPVTEDHPDRGSVFVDARGSTIQVYVENRVVQTINKVPTSAAAQSHVSTSSTATVTQQQNQQTPSDWIWSPQYKRYYRMIGTTVVWAPPS</sequence>
<feature type="region of interest" description="Disordered" evidence="1">
    <location>
        <begin position="163"/>
        <end position="182"/>
    </location>
</feature>
<accession>A0A9P6GSU9</accession>
<keyword evidence="3" id="KW-1185">Reference proteome</keyword>
<organism evidence="2 3">
    <name type="scientific">Paraphaeosphaeria minitans</name>
    <dbReference type="NCBI Taxonomy" id="565426"/>
    <lineage>
        <taxon>Eukaryota</taxon>
        <taxon>Fungi</taxon>
        <taxon>Dikarya</taxon>
        <taxon>Ascomycota</taxon>
        <taxon>Pezizomycotina</taxon>
        <taxon>Dothideomycetes</taxon>
        <taxon>Pleosporomycetidae</taxon>
        <taxon>Pleosporales</taxon>
        <taxon>Massarineae</taxon>
        <taxon>Didymosphaeriaceae</taxon>
        <taxon>Paraphaeosphaeria</taxon>
    </lineage>
</organism>
<name>A0A9P6GSU9_9PLEO</name>
<comment type="caution">
    <text evidence="2">The sequence shown here is derived from an EMBL/GenBank/DDBJ whole genome shotgun (WGS) entry which is preliminary data.</text>
</comment>
<dbReference type="Proteomes" id="UP000756921">
    <property type="component" value="Unassembled WGS sequence"/>
</dbReference>
<dbReference type="OrthoDB" id="5368615at2759"/>
<dbReference type="AlphaFoldDB" id="A0A9P6GSU9"/>
<evidence type="ECO:0000313" key="2">
    <source>
        <dbReference type="EMBL" id="KAF9740593.1"/>
    </source>
</evidence>
<proteinExistence type="predicted"/>
<protein>
    <submittedName>
        <fullName evidence="2">Uncharacterized protein</fullName>
    </submittedName>
</protein>
<evidence type="ECO:0000313" key="3">
    <source>
        <dbReference type="Proteomes" id="UP000756921"/>
    </source>
</evidence>